<dbReference type="InterPro" id="IPR012337">
    <property type="entry name" value="RNaseH-like_sf"/>
</dbReference>
<dbReference type="InterPro" id="IPR036397">
    <property type="entry name" value="RNaseH_sf"/>
</dbReference>
<keyword evidence="2" id="KW-0472">Membrane</keyword>
<keyword evidence="4" id="KW-1185">Reference proteome</keyword>
<dbReference type="GO" id="GO:0003676">
    <property type="term" value="F:nucleic acid binding"/>
    <property type="evidence" value="ECO:0007669"/>
    <property type="project" value="InterPro"/>
</dbReference>
<feature type="transmembrane region" description="Helical" evidence="2">
    <location>
        <begin position="274"/>
        <end position="292"/>
    </location>
</feature>
<dbReference type="Pfam" id="PF13398">
    <property type="entry name" value="Peptidase_M50B"/>
    <property type="match status" value="1"/>
</dbReference>
<organism evidence="3 4">
    <name type="scientific">Actinomyces howellii</name>
    <dbReference type="NCBI Taxonomy" id="52771"/>
    <lineage>
        <taxon>Bacteria</taxon>
        <taxon>Bacillati</taxon>
        <taxon>Actinomycetota</taxon>
        <taxon>Actinomycetes</taxon>
        <taxon>Actinomycetales</taxon>
        <taxon>Actinomycetaceae</taxon>
        <taxon>Actinomyces</taxon>
    </lineage>
</organism>
<feature type="transmembrane region" description="Helical" evidence="2">
    <location>
        <begin position="369"/>
        <end position="391"/>
    </location>
</feature>
<accession>A0A448HH16</accession>
<evidence type="ECO:0000313" key="3">
    <source>
        <dbReference type="EMBL" id="VEG28266.1"/>
    </source>
</evidence>
<feature type="transmembrane region" description="Helical" evidence="2">
    <location>
        <begin position="328"/>
        <end position="348"/>
    </location>
</feature>
<dbReference type="KEGG" id="ahw:NCTC11636_01449"/>
<keyword evidence="2" id="KW-0812">Transmembrane</keyword>
<feature type="region of interest" description="Disordered" evidence="1">
    <location>
        <begin position="1"/>
        <end position="37"/>
    </location>
</feature>
<gene>
    <name evidence="3" type="ORF">NCTC11636_01449</name>
</gene>
<evidence type="ECO:0000313" key="4">
    <source>
        <dbReference type="Proteomes" id="UP000266895"/>
    </source>
</evidence>
<dbReference type="SUPFAM" id="SSF53098">
    <property type="entry name" value="Ribonuclease H-like"/>
    <property type="match status" value="1"/>
</dbReference>
<dbReference type="EMBL" id="LR134350">
    <property type="protein sequence ID" value="VEG28266.1"/>
    <property type="molecule type" value="Genomic_DNA"/>
</dbReference>
<sequence>MPRKLDRVPDGGGWRAHGRGSAPALAADRAKTRSRRTGRTVGGYRYLHHAVDDHSRLVCSEILQDETTQTAAGFWRRAAAFFASIGVRVQAVMTDNGACYRRRPRSQPHRELHLDAPTAPACPGRPGASLVACTGWAVTLPHVNVIAMLDTAAAPGRVPAALGDDLLARTLPTAPPQTTTLWPALVLVTLVYLLPSARRWGRAVTTVVHEAGHATAGVLTGRRFHGFVVERNLAGSAVTSGRSHGPARIMTTWAGYPAPAVLGAVMVGAALSGWSGPLLVVVLLALVVLLVMSRSMRTIGLVVLIGALTAALWWWGDALGTMALRAGLVAGAGMVLLVGAWDSLADVARSRDGAQDHRTLTELTRVPSALWLASWFLVDAAATALVGWWVWTGLP</sequence>
<evidence type="ECO:0000256" key="2">
    <source>
        <dbReference type="SAM" id="Phobius"/>
    </source>
</evidence>
<evidence type="ECO:0000256" key="1">
    <source>
        <dbReference type="SAM" id="MobiDB-lite"/>
    </source>
</evidence>
<dbReference type="AlphaFoldDB" id="A0A448HH16"/>
<keyword evidence="2" id="KW-1133">Transmembrane helix</keyword>
<feature type="transmembrane region" description="Helical" evidence="2">
    <location>
        <begin position="299"/>
        <end position="316"/>
    </location>
</feature>
<reference evidence="3 4" key="1">
    <citation type="submission" date="2018-12" db="EMBL/GenBank/DDBJ databases">
        <authorList>
            <consortium name="Pathogen Informatics"/>
        </authorList>
    </citation>
    <scope>NUCLEOTIDE SEQUENCE [LARGE SCALE GENOMIC DNA]</scope>
    <source>
        <strain evidence="3 4">NCTC11636</strain>
    </source>
</reference>
<dbReference type="InterPro" id="IPR049500">
    <property type="entry name" value="Peptidase_M50B-like"/>
</dbReference>
<proteinExistence type="predicted"/>
<protein>
    <submittedName>
        <fullName evidence="3">Integrase core domain</fullName>
    </submittedName>
</protein>
<dbReference type="Proteomes" id="UP000266895">
    <property type="component" value="Chromosome"/>
</dbReference>
<name>A0A448HH16_9ACTO</name>
<dbReference type="Gene3D" id="3.30.420.10">
    <property type="entry name" value="Ribonuclease H-like superfamily/Ribonuclease H"/>
    <property type="match status" value="1"/>
</dbReference>